<dbReference type="AlphaFoldDB" id="A0A8K0R383"/>
<dbReference type="GO" id="GO:0016301">
    <property type="term" value="F:kinase activity"/>
    <property type="evidence" value="ECO:0007669"/>
    <property type="project" value="UniProtKB-KW"/>
</dbReference>
<keyword evidence="3" id="KW-0808">Transferase</keyword>
<dbReference type="InterPro" id="IPR011009">
    <property type="entry name" value="Kinase-like_dom_sf"/>
</dbReference>
<feature type="domain" description="Aminoglycoside phosphotransferase" evidence="2">
    <location>
        <begin position="95"/>
        <end position="269"/>
    </location>
</feature>
<proteinExistence type="predicted"/>
<evidence type="ECO:0000256" key="1">
    <source>
        <dbReference type="SAM" id="MobiDB-lite"/>
    </source>
</evidence>
<evidence type="ECO:0000259" key="2">
    <source>
        <dbReference type="Pfam" id="PF01636"/>
    </source>
</evidence>
<protein>
    <submittedName>
        <fullName evidence="3">Kinase-like domain-containing protein</fullName>
    </submittedName>
</protein>
<dbReference type="PANTHER" id="PTHR21310">
    <property type="entry name" value="AMINOGLYCOSIDE PHOSPHOTRANSFERASE-RELATED-RELATED"/>
    <property type="match status" value="1"/>
</dbReference>
<feature type="compositionally biased region" description="Acidic residues" evidence="1">
    <location>
        <begin position="22"/>
        <end position="40"/>
    </location>
</feature>
<feature type="compositionally biased region" description="Acidic residues" evidence="1">
    <location>
        <begin position="1"/>
        <end position="13"/>
    </location>
</feature>
<dbReference type="CDD" id="cd05120">
    <property type="entry name" value="APH_ChoK_like"/>
    <property type="match status" value="1"/>
</dbReference>
<dbReference type="Pfam" id="PF01636">
    <property type="entry name" value="APH"/>
    <property type="match status" value="1"/>
</dbReference>
<accession>A0A8K0R383</accession>
<gene>
    <name evidence="3" type="ORF">FB567DRAFT_444795</name>
</gene>
<dbReference type="Proteomes" id="UP000813461">
    <property type="component" value="Unassembled WGS sequence"/>
</dbReference>
<evidence type="ECO:0000313" key="3">
    <source>
        <dbReference type="EMBL" id="KAH7086160.1"/>
    </source>
</evidence>
<name>A0A8K0R383_9PLEO</name>
<keyword evidence="4" id="KW-1185">Reference proteome</keyword>
<comment type="caution">
    <text evidence="3">The sequence shown here is derived from an EMBL/GenBank/DDBJ whole genome shotgun (WGS) entry which is preliminary data.</text>
</comment>
<dbReference type="Gene3D" id="3.90.1200.10">
    <property type="match status" value="1"/>
</dbReference>
<organism evidence="3 4">
    <name type="scientific">Paraphoma chrysanthemicola</name>
    <dbReference type="NCBI Taxonomy" id="798071"/>
    <lineage>
        <taxon>Eukaryota</taxon>
        <taxon>Fungi</taxon>
        <taxon>Dikarya</taxon>
        <taxon>Ascomycota</taxon>
        <taxon>Pezizomycotina</taxon>
        <taxon>Dothideomycetes</taxon>
        <taxon>Pleosporomycetidae</taxon>
        <taxon>Pleosporales</taxon>
        <taxon>Pleosporineae</taxon>
        <taxon>Phaeosphaeriaceae</taxon>
        <taxon>Paraphoma</taxon>
    </lineage>
</organism>
<evidence type="ECO:0000313" key="4">
    <source>
        <dbReference type="Proteomes" id="UP000813461"/>
    </source>
</evidence>
<dbReference type="SUPFAM" id="SSF56112">
    <property type="entry name" value="Protein kinase-like (PK-like)"/>
    <property type="match status" value="1"/>
</dbReference>
<dbReference type="InterPro" id="IPR051678">
    <property type="entry name" value="AGP_Transferase"/>
</dbReference>
<sequence length="439" mass="49040">MPEDDESSGDAELNEPNKETDNVSDDDGDDDDDDDDDDDEVGHCNFATIGAITDTQFCTVVDLYCKTIGTNDQTRVINRTHGTYNYVASVDVSNEHGRAQYVVRVPGHGTKDHWQEEDAYTLEREVDMLKILSSRTSVPVSKVLAYSTSHDNALGFPFILMTRLPGKDAYSIWFDQAYQGNIEAACTADVPSIATERKRTTFLRSLAKVMTEIQSISFPGIGLPKYDEQEDETFTVHHNDLDLQNILVDTEGNVTGIIDWDNSYVSPRCTGAAAVPMFLRGDWFPYYANSLDNSPHMIFNYHHYREVYAAAMVEAGNITDAKYTMKSALYQAALAAITEGGDATDLISRILNEIPNCRVNVKDFKFAIARGWPAAQVILSRYLPEIFEPVLPRHGFLADAENDLEIREWMIGFDDFTMEEIESAPHNTSESVEAGTAGW</sequence>
<dbReference type="EMBL" id="JAGMVJ010000011">
    <property type="protein sequence ID" value="KAH7086160.1"/>
    <property type="molecule type" value="Genomic_DNA"/>
</dbReference>
<feature type="region of interest" description="Disordered" evidence="1">
    <location>
        <begin position="1"/>
        <end position="41"/>
    </location>
</feature>
<dbReference type="OrthoDB" id="10003767at2759"/>
<keyword evidence="3" id="KW-0418">Kinase</keyword>
<dbReference type="Gene3D" id="3.30.200.20">
    <property type="entry name" value="Phosphorylase Kinase, domain 1"/>
    <property type="match status" value="1"/>
</dbReference>
<dbReference type="PANTHER" id="PTHR21310:SF51">
    <property type="entry name" value="AMINOGLYCOSIDE PHOSPHOTRANSFERASE DOMAIN-CONTAINING PROTEIN"/>
    <property type="match status" value="1"/>
</dbReference>
<dbReference type="InterPro" id="IPR002575">
    <property type="entry name" value="Aminoglycoside_PTrfase"/>
</dbReference>
<reference evidence="3" key="1">
    <citation type="journal article" date="2021" name="Nat. Commun.">
        <title>Genetic determinants of endophytism in the Arabidopsis root mycobiome.</title>
        <authorList>
            <person name="Mesny F."/>
            <person name="Miyauchi S."/>
            <person name="Thiergart T."/>
            <person name="Pickel B."/>
            <person name="Atanasova L."/>
            <person name="Karlsson M."/>
            <person name="Huettel B."/>
            <person name="Barry K.W."/>
            <person name="Haridas S."/>
            <person name="Chen C."/>
            <person name="Bauer D."/>
            <person name="Andreopoulos W."/>
            <person name="Pangilinan J."/>
            <person name="LaButti K."/>
            <person name="Riley R."/>
            <person name="Lipzen A."/>
            <person name="Clum A."/>
            <person name="Drula E."/>
            <person name="Henrissat B."/>
            <person name="Kohler A."/>
            <person name="Grigoriev I.V."/>
            <person name="Martin F.M."/>
            <person name="Hacquard S."/>
        </authorList>
    </citation>
    <scope>NUCLEOTIDE SEQUENCE</scope>
    <source>
        <strain evidence="3">MPI-SDFR-AT-0120</strain>
    </source>
</reference>